<dbReference type="Gene3D" id="3.30.420.10">
    <property type="entry name" value="Ribonuclease H-like superfamily/Ribonuclease H"/>
    <property type="match status" value="1"/>
</dbReference>
<dbReference type="InterPro" id="IPR043502">
    <property type="entry name" value="DNA/RNA_pol_sf"/>
</dbReference>
<gene>
    <name evidence="12" type="primary">Tf2-9</name>
    <name evidence="12" type="ORF">T4C_11149</name>
</gene>
<keyword evidence="6" id="KW-0378">Hydrolase</keyword>
<dbReference type="Gene3D" id="3.30.70.270">
    <property type="match status" value="4"/>
</dbReference>
<dbReference type="EC" id="2.7.7.49" evidence="1"/>
<evidence type="ECO:0000256" key="2">
    <source>
        <dbReference type="ARBA" id="ARBA00022679"/>
    </source>
</evidence>
<keyword evidence="8" id="KW-0175">Coiled coil</keyword>
<dbReference type="FunFam" id="3.30.70.270:FF:000003">
    <property type="entry name" value="Transposon Ty3-G Gag-Pol polyprotein"/>
    <property type="match status" value="1"/>
</dbReference>
<dbReference type="Gene3D" id="3.10.10.10">
    <property type="entry name" value="HIV Type 1 Reverse Transcriptase, subunit A, domain 1"/>
    <property type="match status" value="1"/>
</dbReference>
<name>A0A0V1JEJ1_TRIPS</name>
<evidence type="ECO:0000256" key="7">
    <source>
        <dbReference type="ARBA" id="ARBA00022918"/>
    </source>
</evidence>
<dbReference type="InterPro" id="IPR021109">
    <property type="entry name" value="Peptidase_aspartic_dom_sf"/>
</dbReference>
<dbReference type="InterPro" id="IPR009003">
    <property type="entry name" value="Peptidase_S1_PA"/>
</dbReference>
<organism evidence="12 13">
    <name type="scientific">Trichinella pseudospiralis</name>
    <name type="common">Parasitic roundworm</name>
    <dbReference type="NCBI Taxonomy" id="6337"/>
    <lineage>
        <taxon>Eukaryota</taxon>
        <taxon>Metazoa</taxon>
        <taxon>Ecdysozoa</taxon>
        <taxon>Nematoda</taxon>
        <taxon>Enoplea</taxon>
        <taxon>Dorylaimia</taxon>
        <taxon>Trichinellida</taxon>
        <taxon>Trichinellidae</taxon>
        <taxon>Trichinella</taxon>
    </lineage>
</organism>
<dbReference type="CDD" id="cd01647">
    <property type="entry name" value="RT_LTR"/>
    <property type="match status" value="1"/>
</dbReference>
<feature type="domain" description="Reverse transcriptase" evidence="10">
    <location>
        <begin position="305"/>
        <end position="438"/>
    </location>
</feature>
<evidence type="ECO:0000256" key="6">
    <source>
        <dbReference type="ARBA" id="ARBA00022801"/>
    </source>
</evidence>
<feature type="region of interest" description="Disordered" evidence="9">
    <location>
        <begin position="1229"/>
        <end position="1250"/>
    </location>
</feature>
<dbReference type="FunFam" id="3.10.20.370:FF:000001">
    <property type="entry name" value="Retrovirus-related Pol polyprotein from transposon 17.6-like protein"/>
    <property type="match status" value="1"/>
</dbReference>
<dbReference type="GO" id="GO:0003964">
    <property type="term" value="F:RNA-directed DNA polymerase activity"/>
    <property type="evidence" value="ECO:0007669"/>
    <property type="project" value="UniProtKB-KW"/>
</dbReference>
<feature type="region of interest" description="Disordered" evidence="9">
    <location>
        <begin position="1279"/>
        <end position="1319"/>
    </location>
</feature>
<protein>
    <recommendedName>
        <fullName evidence="1">RNA-directed DNA polymerase</fullName>
        <ecNumber evidence="1">2.7.7.49</ecNumber>
    </recommendedName>
</protein>
<keyword evidence="2" id="KW-0808">Transferase</keyword>
<dbReference type="Pfam" id="PF00078">
    <property type="entry name" value="RVT_1"/>
    <property type="match status" value="2"/>
</dbReference>
<evidence type="ECO:0000256" key="1">
    <source>
        <dbReference type="ARBA" id="ARBA00012493"/>
    </source>
</evidence>
<dbReference type="InterPro" id="IPR050951">
    <property type="entry name" value="Retrovirus_Pol_polyprotein"/>
</dbReference>
<evidence type="ECO:0000259" key="10">
    <source>
        <dbReference type="Pfam" id="PF00078"/>
    </source>
</evidence>
<dbReference type="GO" id="GO:0003676">
    <property type="term" value="F:nucleic acid binding"/>
    <property type="evidence" value="ECO:0007669"/>
    <property type="project" value="InterPro"/>
</dbReference>
<evidence type="ECO:0000313" key="13">
    <source>
        <dbReference type="Proteomes" id="UP000054826"/>
    </source>
</evidence>
<keyword evidence="5" id="KW-0255">Endonuclease</keyword>
<feature type="compositionally biased region" description="Basic and acidic residues" evidence="9">
    <location>
        <begin position="1239"/>
        <end position="1250"/>
    </location>
</feature>
<evidence type="ECO:0000256" key="4">
    <source>
        <dbReference type="ARBA" id="ARBA00022722"/>
    </source>
</evidence>
<dbReference type="PANTHER" id="PTHR37984">
    <property type="entry name" value="PROTEIN CBG26694"/>
    <property type="match status" value="1"/>
</dbReference>
<dbReference type="GO" id="GO:0016787">
    <property type="term" value="F:hydrolase activity"/>
    <property type="evidence" value="ECO:0007669"/>
    <property type="project" value="UniProtKB-KW"/>
</dbReference>
<keyword evidence="7" id="KW-0695">RNA-directed DNA polymerase</keyword>
<dbReference type="Proteomes" id="UP000054826">
    <property type="component" value="Unassembled WGS sequence"/>
</dbReference>
<feature type="domain" description="Reverse transcriptase RNase H-like" evidence="11">
    <location>
        <begin position="776"/>
        <end position="884"/>
    </location>
</feature>
<evidence type="ECO:0000256" key="8">
    <source>
        <dbReference type="SAM" id="Coils"/>
    </source>
</evidence>
<dbReference type="CDD" id="cd09274">
    <property type="entry name" value="RNase_HI_RT_Ty3"/>
    <property type="match status" value="1"/>
</dbReference>
<dbReference type="SUPFAM" id="SSF56672">
    <property type="entry name" value="DNA/RNA polymerases"/>
    <property type="match status" value="2"/>
</dbReference>
<dbReference type="FunFam" id="3.30.70.270:FF:000020">
    <property type="entry name" value="Transposon Tf2-6 polyprotein-like Protein"/>
    <property type="match status" value="1"/>
</dbReference>
<evidence type="ECO:0000256" key="5">
    <source>
        <dbReference type="ARBA" id="ARBA00022759"/>
    </source>
</evidence>
<dbReference type="InterPro" id="IPR043128">
    <property type="entry name" value="Rev_trsase/Diguanyl_cyclase"/>
</dbReference>
<dbReference type="InterPro" id="IPR043504">
    <property type="entry name" value="Peptidase_S1_PA_chymotrypsin"/>
</dbReference>
<dbReference type="PANTHER" id="PTHR37984:SF5">
    <property type="entry name" value="PROTEIN NYNRIN-LIKE"/>
    <property type="match status" value="1"/>
</dbReference>
<dbReference type="Pfam" id="PF17917">
    <property type="entry name" value="RT_RNaseH"/>
    <property type="match status" value="1"/>
</dbReference>
<dbReference type="EMBL" id="JYDV01000107">
    <property type="protein sequence ID" value="KRZ32949.1"/>
    <property type="molecule type" value="Genomic_DNA"/>
</dbReference>
<dbReference type="GO" id="GO:0004519">
    <property type="term" value="F:endonuclease activity"/>
    <property type="evidence" value="ECO:0007669"/>
    <property type="project" value="UniProtKB-KW"/>
</dbReference>
<reference evidence="12 13" key="1">
    <citation type="submission" date="2015-01" db="EMBL/GenBank/DDBJ databases">
        <title>Evolution of Trichinella species and genotypes.</title>
        <authorList>
            <person name="Korhonen P.K."/>
            <person name="Edoardo P."/>
            <person name="Giuseppe L.R."/>
            <person name="Gasser R.B."/>
        </authorList>
    </citation>
    <scope>NUCLEOTIDE SEQUENCE [LARGE SCALE GENOMIC DNA]</scope>
    <source>
        <strain evidence="12">ISS176</strain>
    </source>
</reference>
<evidence type="ECO:0000313" key="12">
    <source>
        <dbReference type="EMBL" id="KRZ32949.1"/>
    </source>
</evidence>
<feature type="compositionally biased region" description="Polar residues" evidence="9">
    <location>
        <begin position="1279"/>
        <end position="1292"/>
    </location>
</feature>
<feature type="compositionally biased region" description="Basic residues" evidence="9">
    <location>
        <begin position="1229"/>
        <end position="1238"/>
    </location>
</feature>
<sequence>MCRDGPPWNDARLHHGDTAKFLEPEHQRSTYAAAVNGWSEAENLKCCVTSLKERLDPPSNAAIYRVELENRKRSPKNIEEALCAALEVESFMIRTSPGLLMGATSQIPYNADSAKNETSADILRLTNCLERMQLKLEDTEQRMQALQPKQRHRRGDYSMETVANDGGDAITTQKDPYHGSDLMVVAGKINGCPTNIPIGTGSAVTLVQLGMPTEPWRNSNLLAADGTHLRGKCWSKLEIRSQVFTHPVVIVESFGQQALLGRDFLRRFGCTLNIADAVLQINEESVRLMETTTARSKVCVIIEEDVTWIDETVDTLTGAEWISTLDMDVTTFQVPVAKEDREKTASCTLKGLYQFKVMPFGLYNVLAMFQRVMDLTLTGFKWKKCLVYLDDVVIFRSTFQEHLNSLAEVLQRIRQSVLKLKPAKCRLCAKEILFLGHVVSRDGVKTDPSKTEKVALWPTPASTSEVHTFLGLASYYHRFGKSFVRSLHCLTEQGQHSAGRVKLQRSKKDRVIRVKSENRRRMYDLDVVAIVSLKSTVMSTRAKVKSKKQIICKERLNWLFEELDQLCIGPGEVLDIEEQILMTEKLYRETDALQDSKSAKTERWLCGRTAMIDPNERKTREMRHDQNAGIPNVVAYLDDIILTGATDDEHRRTLKLVLGRLKEVGLRIRKEKFTFFQKEVEYLGHSLSSKGIRADPKKTAAIVNMPLPTNIAKLRFFLGMCNFYTEFVPKLAEMCSPLNQLLRKEARWNWTGEHTKAVERVKRLLNSPLLLTHYHPEWPIVLAADASNEGIGAVVYHRLRDGTVKVIAPASKMLNAAQRNYGQIEKEALALVYGVKKFHKYLWGRRFTLLTDHKPLVSIFGSKKGVPQMAACRLTRWAIALMNYSFDIEYRSTKNFCQADCLSRLPSSSDELFDANFDHREAEDELTVKQLIVELQAELPVTARVIAEATEKDSVLKQVKQFVLSGWPEKCPREELRSYFIKRTELSVSYGCLLWGIKTVIPMKLRSRVLIKLKMMRHIQDIEMKAQSCEACATAQKNPAKVAVKPWEVADRPWKRIHVDFAGPINGNMFLIVVDAHSKCPEVLHMSQITTEQTIESLKTVFARKWNSSCDISDVPCTVEWSKGLTARFFDDLSASEYKLTPSEMFLKRRIRTVFDLMFPRGIENLKEQKRKMENTSGNRADRQFKIGETVMVRDYTHNRKLWREGVIVGQQGQVTWFVQVGRMKWKRHTNQMRHKNTRITDRQEEKHNEMGSLLDKALPAGNSPERNAAAHENLQDTETPNIFQDQTSTPPKGSVDSSKRHSSEATLIKPCPEGPQSTKHLKKWGGGGVMISVNANWNCGMQNQRKLEATVLSEEYNALPAEEASWLVTVEADNRACIGYLVGKRAMPTSAVDVVLSTKDCVGSTSYKKIKIRNPRKNNINPSVIKVKSVKTHPLVKGVVILKLKKPLVITSNWLPICVYQMKRMKDHCAVITSAVHKGKNMKEVKLYKPILVDSAECKKEIPDFDESTEFCVEGVPSENDNVADGYICVEDRIWQLYGLRKQQSSSSKYAVFYDVQKTGFDTVDDKDCGTAAVDDLRKYRKYGENAHVPIDAAPWMVAIYVQGKSGEFCTGMLVNGQKHKSGSREVYTMSSCVSEKTKSSDIMVSYKIGPMTYANMSVASIERFSNKPAVVLLKLKHPIMISLYARPICMIKDEYHFSTYSCELLSLTYKDGDFKAKANVYDSWEMHYKCVNEFSSKYVGSGNFCAKDLDKDINSDHTSSGRMIICGGKGNHGGRLFLAGIQHLKQGNLGTYTMM</sequence>
<comment type="caution">
    <text evidence="12">The sequence shown here is derived from an EMBL/GenBank/DDBJ whole genome shotgun (WGS) entry which is preliminary data.</text>
</comment>
<proteinExistence type="predicted"/>
<keyword evidence="3" id="KW-0548">Nucleotidyltransferase</keyword>
<dbReference type="SUPFAM" id="SSF50494">
    <property type="entry name" value="Trypsin-like serine proteases"/>
    <property type="match status" value="2"/>
</dbReference>
<evidence type="ECO:0000256" key="3">
    <source>
        <dbReference type="ARBA" id="ARBA00022695"/>
    </source>
</evidence>
<dbReference type="InterPro" id="IPR000477">
    <property type="entry name" value="RT_dom"/>
</dbReference>
<dbReference type="SUPFAM" id="SSF50630">
    <property type="entry name" value="Acid proteases"/>
    <property type="match status" value="1"/>
</dbReference>
<feature type="domain" description="Reverse transcriptase" evidence="10">
    <location>
        <begin position="632"/>
        <end position="686"/>
    </location>
</feature>
<accession>A0A0V1JEJ1</accession>
<dbReference type="Gene3D" id="2.40.10.10">
    <property type="entry name" value="Trypsin-like serine proteases"/>
    <property type="match status" value="2"/>
</dbReference>
<dbReference type="InterPro" id="IPR041373">
    <property type="entry name" value="RT_RNaseH"/>
</dbReference>
<feature type="coiled-coil region" evidence="8">
    <location>
        <begin position="122"/>
        <end position="149"/>
    </location>
</feature>
<evidence type="ECO:0000259" key="11">
    <source>
        <dbReference type="Pfam" id="PF17917"/>
    </source>
</evidence>
<dbReference type="InterPro" id="IPR036397">
    <property type="entry name" value="RNaseH_sf"/>
</dbReference>
<evidence type="ECO:0000256" key="9">
    <source>
        <dbReference type="SAM" id="MobiDB-lite"/>
    </source>
</evidence>
<keyword evidence="4" id="KW-0540">Nuclease</keyword>